<feature type="compositionally biased region" description="Basic and acidic residues" evidence="1">
    <location>
        <begin position="242"/>
        <end position="255"/>
    </location>
</feature>
<feature type="region of interest" description="Disordered" evidence="1">
    <location>
        <begin position="186"/>
        <end position="258"/>
    </location>
</feature>
<dbReference type="Proteomes" id="UP000515203">
    <property type="component" value="Unplaced"/>
</dbReference>
<feature type="compositionally biased region" description="Low complexity" evidence="1">
    <location>
        <begin position="217"/>
        <end position="226"/>
    </location>
</feature>
<feature type="compositionally biased region" description="Basic and acidic residues" evidence="1">
    <location>
        <begin position="333"/>
        <end position="345"/>
    </location>
</feature>
<feature type="region of interest" description="Disordered" evidence="1">
    <location>
        <begin position="1"/>
        <end position="25"/>
    </location>
</feature>
<feature type="compositionally biased region" description="Polar residues" evidence="1">
    <location>
        <begin position="312"/>
        <end position="322"/>
    </location>
</feature>
<accession>A0A6P6DT62</accession>
<feature type="compositionally biased region" description="Basic and acidic residues" evidence="1">
    <location>
        <begin position="516"/>
        <end position="526"/>
    </location>
</feature>
<dbReference type="OrthoDB" id="1884872at2759"/>
<feature type="region of interest" description="Disordered" evidence="1">
    <location>
        <begin position="312"/>
        <end position="376"/>
    </location>
</feature>
<dbReference type="RefSeq" id="XP_023563284.1">
    <property type="nucleotide sequence ID" value="XM_023707516.1"/>
</dbReference>
<dbReference type="GeneID" id="111814346"/>
<reference evidence="3" key="1">
    <citation type="submission" date="2025-08" db="UniProtKB">
        <authorList>
            <consortium name="RefSeq"/>
        </authorList>
    </citation>
    <scope>IDENTIFICATION</scope>
</reference>
<sequence>MDNARDQSDKDAPKAISPMSRELRETWGIQRSMITQREGAGDTVADPAGQWPHSLSLQPSRRWLTCAEQVGELSTAWRRGRQDAAASLEVCREPASCPVTPVLCTSERHSVRGPEAKSGPAPESQCEKGWPSSSKRARAWDEQGHVPNSNSCVLEGLQNRLPRKPEREPTEAGLRGFRGHLRKQRCWEEDPSGTAEVKAHSASHSVPPCEQDTNTRAAWKAAAQAAKEGRECESEAATVQGPKDKAPGDRGRPPPERLGYAPSTLHCVCCQPPSNRMMMHCDGDYVGTAETQGRLWQRSGDSHLCLDCTAPQVQGKRTSGPTGEQAPGCRPGGAHDTEFESRAMDEQTSGAAQGSEGGPEGSSSHSAEKATGMSLPVTVSPDTVPCAGPGCRSMAQPGKVYCGNECILKHAAAAVRFLSAQKGHKPKPKKVKMKPEELHLPKPSVQGGITMASVHKRPAPEETGSPVKKVVVIPRGDTLGKEAASKSSIPSWAHDHKASAGVPEKTAAPSPLHWGKSPEDPRRADRAVGAGPGSENTALSGSLVGEPPLSRSLLLKKQHPFANLGGAKLDMNKSALGFRGHIPKRPCLWEAPAGTSVATQEGPMPVPLAMESKQPLCSVALMGAGRRPGVTLVPTAAAAPGCLRAAGPALSQPESPIHHNPRCSLKEILWKRWAVLL</sequence>
<evidence type="ECO:0000256" key="1">
    <source>
        <dbReference type="SAM" id="MobiDB-lite"/>
    </source>
</evidence>
<evidence type="ECO:0000313" key="3">
    <source>
        <dbReference type="RefSeq" id="XP_023563284.1"/>
    </source>
</evidence>
<dbReference type="AlphaFoldDB" id="A0A6P6DT62"/>
<protein>
    <submittedName>
        <fullName evidence="3">Death-inducer obliterator 1-like</fullName>
    </submittedName>
</protein>
<feature type="region of interest" description="Disordered" evidence="1">
    <location>
        <begin position="110"/>
        <end position="151"/>
    </location>
</feature>
<proteinExistence type="predicted"/>
<name>A0A6P6DT62_OCTDE</name>
<dbReference type="InParanoid" id="A0A6P6DT62"/>
<evidence type="ECO:0000313" key="2">
    <source>
        <dbReference type="Proteomes" id="UP000515203"/>
    </source>
</evidence>
<organism evidence="2 3">
    <name type="scientific">Octodon degus</name>
    <name type="common">Degu</name>
    <name type="synonym">Sciurus degus</name>
    <dbReference type="NCBI Taxonomy" id="10160"/>
    <lineage>
        <taxon>Eukaryota</taxon>
        <taxon>Metazoa</taxon>
        <taxon>Chordata</taxon>
        <taxon>Craniata</taxon>
        <taxon>Vertebrata</taxon>
        <taxon>Euteleostomi</taxon>
        <taxon>Mammalia</taxon>
        <taxon>Eutheria</taxon>
        <taxon>Euarchontoglires</taxon>
        <taxon>Glires</taxon>
        <taxon>Rodentia</taxon>
        <taxon>Hystricomorpha</taxon>
        <taxon>Octodontidae</taxon>
        <taxon>Octodon</taxon>
    </lineage>
</organism>
<gene>
    <name evidence="3" type="primary">LOC111814346</name>
</gene>
<keyword evidence="2" id="KW-1185">Reference proteome</keyword>
<feature type="compositionally biased region" description="Basic and acidic residues" evidence="1">
    <location>
        <begin position="1"/>
        <end position="13"/>
    </location>
</feature>
<feature type="region of interest" description="Disordered" evidence="1">
    <location>
        <begin position="481"/>
        <end position="544"/>
    </location>
</feature>